<evidence type="ECO:0000313" key="1">
    <source>
        <dbReference type="EMBL" id="KAJ8879988.1"/>
    </source>
</evidence>
<dbReference type="EMBL" id="JARBHB010000007">
    <property type="protein sequence ID" value="KAJ8879988.1"/>
    <property type="molecule type" value="Genomic_DNA"/>
</dbReference>
<dbReference type="Proteomes" id="UP001159363">
    <property type="component" value="Chromosome 6"/>
</dbReference>
<gene>
    <name evidence="1" type="ORF">PR048_020609</name>
</gene>
<keyword evidence="2" id="KW-1185">Reference proteome</keyword>
<protein>
    <submittedName>
        <fullName evidence="1">Uncharacterized protein</fullName>
    </submittedName>
</protein>
<dbReference type="InterPro" id="IPR052456">
    <property type="entry name" value="CTLH_complex_component"/>
</dbReference>
<comment type="caution">
    <text evidence="1">The sequence shown here is derived from an EMBL/GenBank/DDBJ whole genome shotgun (WGS) entry which is preliminary data.</text>
</comment>
<evidence type="ECO:0000313" key="2">
    <source>
        <dbReference type="Proteomes" id="UP001159363"/>
    </source>
</evidence>
<accession>A0ABQ9H6U7</accession>
<reference evidence="1 2" key="1">
    <citation type="submission" date="2023-02" db="EMBL/GenBank/DDBJ databases">
        <title>LHISI_Scaffold_Assembly.</title>
        <authorList>
            <person name="Stuart O.P."/>
            <person name="Cleave R."/>
            <person name="Magrath M.J.L."/>
            <person name="Mikheyev A.S."/>
        </authorList>
    </citation>
    <scope>NUCLEOTIDE SEQUENCE [LARGE SCALE GENOMIC DNA]</scope>
    <source>
        <strain evidence="1">Daus_M_001</strain>
        <tissue evidence="1">Leg muscle</tissue>
    </source>
</reference>
<proteinExistence type="predicted"/>
<dbReference type="PANTHER" id="PTHR15526:SF5">
    <property type="entry name" value="MUSKELIN"/>
    <property type="match status" value="1"/>
</dbReference>
<organism evidence="1 2">
    <name type="scientific">Dryococelus australis</name>
    <dbReference type="NCBI Taxonomy" id="614101"/>
    <lineage>
        <taxon>Eukaryota</taxon>
        <taxon>Metazoa</taxon>
        <taxon>Ecdysozoa</taxon>
        <taxon>Arthropoda</taxon>
        <taxon>Hexapoda</taxon>
        <taxon>Insecta</taxon>
        <taxon>Pterygota</taxon>
        <taxon>Neoptera</taxon>
        <taxon>Polyneoptera</taxon>
        <taxon>Phasmatodea</taxon>
        <taxon>Verophasmatodea</taxon>
        <taxon>Anareolatae</taxon>
        <taxon>Phasmatidae</taxon>
        <taxon>Eurycanthinae</taxon>
        <taxon>Dryococelus</taxon>
    </lineage>
</organism>
<dbReference type="PANTHER" id="PTHR15526">
    <property type="entry name" value="MUSKELIN"/>
    <property type="match status" value="1"/>
</dbReference>
<name>A0ABQ9H6U7_9NEOP</name>
<sequence>MKVKQDWSGLCHPLPTHLKTDNLFLLFPALFQKKKSQSATPARDGEREGEGRVIVIDERASAGCISLIGNSEPVFSGLFSYHVPTNTWTKLCDDISWQSSPGFPTIRSRVGHSMLFHPSMTILMLTLLLLQLLADKLPDVSAAEYAGCMVEFEEKYFLIMEIVDALMDKSKCQSASALSKTPTLLQRKLNVSTEHVSALRVVDVAVEQLDFVLLPVMCKCSTSSTVGAPAWSTLASCQGEPGSISGQVTGFSQVGIVPDNAIGHSGFSWGSPVSPAPSFWRRSIFTLITLIGSEDLTVKSHPNRFTHSGCRKLFIFAGQRCKEYLNDFFTYNVDTQEIEQISEGNKKEPCNNIPAAGFTQRATIDPELNEIYVLSVYLGRVFPGMVPVYADCTTWVELSPVWLVSIAVVTYGCSQVFVAKSDTPVAEGKFLSRGLLPSQRIAWITGWHPSAILVGDLKMIGTAFGQTGTVRLWSMAACSCGLNSGGVTDHLSDLNTIVMGQSSCMMLTVVLTLCVPPQGSLPSTRALPLSALLVCVEKGNLQADKLLTPGMCSLALPFTVQVRHKVAVQGDFIGVVKSHYGKAEPPVLCRPPVRSGFYKERVQGYGSDIPKGLVLGRGSRCDKRDIDPVRVMPGWRRIQVQAWVLVVASGSTLQYLVNLDTSLRWLSPSCIYRNENTGEQYWSKMQHLEPCPRFAHQLVYDPCKKAGKVVTTLRRLVLSGARTGVHSQVGGGGVLILLVSTWYWSTYSVEDWSGSILAGHEVGLSERDLSLQRIDSQWYTSAMRNLRQWFDLVCLGIRELQVGLKVQCSKLVLAVCFGSADSSLLLKSVDSKD</sequence>